<evidence type="ECO:0000313" key="1">
    <source>
        <dbReference type="EMBL" id="MEV0967823.1"/>
    </source>
</evidence>
<dbReference type="EMBL" id="JBFALK010000002">
    <property type="protein sequence ID" value="MEV0967823.1"/>
    <property type="molecule type" value="Genomic_DNA"/>
</dbReference>
<comment type="caution">
    <text evidence="1">The sequence shown here is derived from an EMBL/GenBank/DDBJ whole genome shotgun (WGS) entry which is preliminary data.</text>
</comment>
<organism evidence="1 2">
    <name type="scientific">Microtetraspora glauca</name>
    <dbReference type="NCBI Taxonomy" id="1996"/>
    <lineage>
        <taxon>Bacteria</taxon>
        <taxon>Bacillati</taxon>
        <taxon>Actinomycetota</taxon>
        <taxon>Actinomycetes</taxon>
        <taxon>Streptosporangiales</taxon>
        <taxon>Streptosporangiaceae</taxon>
        <taxon>Microtetraspora</taxon>
    </lineage>
</organism>
<dbReference type="Proteomes" id="UP001551675">
    <property type="component" value="Unassembled WGS sequence"/>
</dbReference>
<evidence type="ECO:0000313" key="2">
    <source>
        <dbReference type="Proteomes" id="UP001551675"/>
    </source>
</evidence>
<sequence length="73" mass="7812">MSEGDESLPWRLLARAAIGVMKALAAYGRTVYSLPVPVPVPADGDGDGDGDAVTVPDDLSELEERWPEAWVDD</sequence>
<name>A0ABV3G897_MICGL</name>
<accession>A0ABV3G897</accession>
<reference evidence="1 2" key="1">
    <citation type="submission" date="2024-06" db="EMBL/GenBank/DDBJ databases">
        <title>The Natural Products Discovery Center: Release of the First 8490 Sequenced Strains for Exploring Actinobacteria Biosynthetic Diversity.</title>
        <authorList>
            <person name="Kalkreuter E."/>
            <person name="Kautsar S.A."/>
            <person name="Yang D."/>
            <person name="Bader C.D."/>
            <person name="Teijaro C.N."/>
            <person name="Fluegel L."/>
            <person name="Davis C.M."/>
            <person name="Simpson J.R."/>
            <person name="Lauterbach L."/>
            <person name="Steele A.D."/>
            <person name="Gui C."/>
            <person name="Meng S."/>
            <person name="Li G."/>
            <person name="Viehrig K."/>
            <person name="Ye F."/>
            <person name="Su P."/>
            <person name="Kiefer A.F."/>
            <person name="Nichols A."/>
            <person name="Cepeda A.J."/>
            <person name="Yan W."/>
            <person name="Fan B."/>
            <person name="Jiang Y."/>
            <person name="Adhikari A."/>
            <person name="Zheng C.-J."/>
            <person name="Schuster L."/>
            <person name="Cowan T.M."/>
            <person name="Smanski M.J."/>
            <person name="Chevrette M.G."/>
            <person name="De Carvalho L.P.S."/>
            <person name="Shen B."/>
        </authorList>
    </citation>
    <scope>NUCLEOTIDE SEQUENCE [LARGE SCALE GENOMIC DNA]</scope>
    <source>
        <strain evidence="1 2">NPDC050100</strain>
    </source>
</reference>
<proteinExistence type="predicted"/>
<keyword evidence="2" id="KW-1185">Reference proteome</keyword>
<dbReference type="RefSeq" id="WP_358129864.1">
    <property type="nucleotide sequence ID" value="NZ_JBFALK010000002.1"/>
</dbReference>
<gene>
    <name evidence="1" type="ORF">AB0I59_04250</name>
</gene>
<protein>
    <submittedName>
        <fullName evidence="1">Uncharacterized protein</fullName>
    </submittedName>
</protein>